<evidence type="ECO:0000313" key="5">
    <source>
        <dbReference type="EMBL" id="SVA18371.1"/>
    </source>
</evidence>
<accession>A0A381TSD6</accession>
<sequence length="239" mass="26531">MALKHASTQPLLIPLNEDPVNHRVAQVAVHIAISDSRLEIAINNLLARSARFSVVKSSIGYNTVSDVRIIDQIPDQIRYQEFDETPQPKLLFIGVERSSETMMEAVYAGAYAYVTTSINAQELEETICSLMEQPGSPLLKQLAARKDTVVQVLRELSEKRDAGVRFHQTVNRLTDNEMAILQLVAQGETSKDIGKLVGLGEQTIKNYLVKIFEKTNARNRAHAVAIAAQNGWLLPLVNT</sequence>
<evidence type="ECO:0000259" key="4">
    <source>
        <dbReference type="PROSITE" id="PS50043"/>
    </source>
</evidence>
<proteinExistence type="predicted"/>
<dbReference type="PRINTS" id="PR00038">
    <property type="entry name" value="HTHLUXR"/>
</dbReference>
<dbReference type="SUPFAM" id="SSF46894">
    <property type="entry name" value="C-terminal effector domain of the bipartite response regulators"/>
    <property type="match status" value="1"/>
</dbReference>
<dbReference type="PANTHER" id="PTHR44688">
    <property type="entry name" value="DNA-BINDING TRANSCRIPTIONAL ACTIVATOR DEVR_DOSR"/>
    <property type="match status" value="1"/>
</dbReference>
<dbReference type="AlphaFoldDB" id="A0A381TSD6"/>
<dbReference type="CDD" id="cd06170">
    <property type="entry name" value="LuxR_C_like"/>
    <property type="match status" value="1"/>
</dbReference>
<keyword evidence="1" id="KW-0805">Transcription regulation</keyword>
<dbReference type="GO" id="GO:0006355">
    <property type="term" value="P:regulation of DNA-templated transcription"/>
    <property type="evidence" value="ECO:0007669"/>
    <property type="project" value="InterPro"/>
</dbReference>
<dbReference type="GO" id="GO:0003677">
    <property type="term" value="F:DNA binding"/>
    <property type="evidence" value="ECO:0007669"/>
    <property type="project" value="UniProtKB-KW"/>
</dbReference>
<dbReference type="Gene3D" id="3.40.50.2300">
    <property type="match status" value="1"/>
</dbReference>
<evidence type="ECO:0000256" key="3">
    <source>
        <dbReference type="ARBA" id="ARBA00023163"/>
    </source>
</evidence>
<dbReference type="InterPro" id="IPR016032">
    <property type="entry name" value="Sig_transdc_resp-reg_C-effctor"/>
</dbReference>
<dbReference type="SMART" id="SM00421">
    <property type="entry name" value="HTH_LUXR"/>
    <property type="match status" value="1"/>
</dbReference>
<reference evidence="5" key="1">
    <citation type="submission" date="2018-05" db="EMBL/GenBank/DDBJ databases">
        <authorList>
            <person name="Lanie J.A."/>
            <person name="Ng W.-L."/>
            <person name="Kazmierczak K.M."/>
            <person name="Andrzejewski T.M."/>
            <person name="Davidsen T.M."/>
            <person name="Wayne K.J."/>
            <person name="Tettelin H."/>
            <person name="Glass J.I."/>
            <person name="Rusch D."/>
            <person name="Podicherti R."/>
            <person name="Tsui H.-C.T."/>
            <person name="Winkler M.E."/>
        </authorList>
    </citation>
    <scope>NUCLEOTIDE SEQUENCE</scope>
</reference>
<name>A0A381TSD6_9ZZZZ</name>
<evidence type="ECO:0000256" key="1">
    <source>
        <dbReference type="ARBA" id="ARBA00023015"/>
    </source>
</evidence>
<keyword evidence="3" id="KW-0804">Transcription</keyword>
<evidence type="ECO:0000256" key="2">
    <source>
        <dbReference type="ARBA" id="ARBA00023125"/>
    </source>
</evidence>
<feature type="domain" description="HTH luxR-type" evidence="4">
    <location>
        <begin position="167"/>
        <end position="231"/>
    </location>
</feature>
<dbReference type="InterPro" id="IPR000792">
    <property type="entry name" value="Tscrpt_reg_LuxR_C"/>
</dbReference>
<dbReference type="PROSITE" id="PS50043">
    <property type="entry name" value="HTH_LUXR_2"/>
    <property type="match status" value="1"/>
</dbReference>
<organism evidence="5">
    <name type="scientific">marine metagenome</name>
    <dbReference type="NCBI Taxonomy" id="408172"/>
    <lineage>
        <taxon>unclassified sequences</taxon>
        <taxon>metagenomes</taxon>
        <taxon>ecological metagenomes</taxon>
    </lineage>
</organism>
<dbReference type="EMBL" id="UINC01005003">
    <property type="protein sequence ID" value="SVA18371.1"/>
    <property type="molecule type" value="Genomic_DNA"/>
</dbReference>
<gene>
    <name evidence="5" type="ORF">METZ01_LOCUS71225</name>
</gene>
<dbReference type="PANTHER" id="PTHR44688:SF16">
    <property type="entry name" value="DNA-BINDING TRANSCRIPTIONAL ACTIVATOR DEVR_DOSR"/>
    <property type="match status" value="1"/>
</dbReference>
<dbReference type="Pfam" id="PF00196">
    <property type="entry name" value="GerE"/>
    <property type="match status" value="1"/>
</dbReference>
<keyword evidence="2" id="KW-0238">DNA-binding</keyword>
<protein>
    <recommendedName>
        <fullName evidence="4">HTH luxR-type domain-containing protein</fullName>
    </recommendedName>
</protein>